<dbReference type="Pfam" id="PF08240">
    <property type="entry name" value="ADH_N"/>
    <property type="match status" value="1"/>
</dbReference>
<dbReference type="GO" id="GO:0016651">
    <property type="term" value="F:oxidoreductase activity, acting on NAD(P)H"/>
    <property type="evidence" value="ECO:0007669"/>
    <property type="project" value="InterPro"/>
</dbReference>
<keyword evidence="2" id="KW-0560">Oxidoreductase</keyword>
<dbReference type="AlphaFoldDB" id="A0A8T9B3T5"/>
<feature type="domain" description="Alcohol dehydrogenase-like N-terminal" evidence="3">
    <location>
        <begin position="24"/>
        <end position="105"/>
    </location>
</feature>
<dbReference type="InterPro" id="IPR047122">
    <property type="entry name" value="Trans-enoyl_RdTase-like"/>
</dbReference>
<dbReference type="CDD" id="cd08249">
    <property type="entry name" value="enoyl_reductase_like"/>
    <property type="match status" value="1"/>
</dbReference>
<evidence type="ECO:0000259" key="3">
    <source>
        <dbReference type="Pfam" id="PF08240"/>
    </source>
</evidence>
<dbReference type="SUPFAM" id="SSF50129">
    <property type="entry name" value="GroES-like"/>
    <property type="match status" value="1"/>
</dbReference>
<name>A0A8T9B3T5_9HELO</name>
<sequence>MKEAIVAKGPKVSIHDVPIPKPNADQVLIKVIYSGSNPKDWKVPEIRDPHNSGDDIAGIIEAVGENVTEFKKGDRVAAFHEMMTPNGSFAEYAIAWNHTTFHLPKNTSFEEVGGHLYQSMTSAIGMYLRLGLPAPWAAATTPIPLIVYGASGAVLIPRKGAYAVKLARASNIHPIIAVAGKAQSFVESLIDRSKGDTIVDYRKGDDAVVSGIKDALKEAGANEVRYAFDAISEHNSFINISQVLAKQGSKITLVLPWGDYSAIPDYIKQEQTMVGCVHMDIEAESSEGKAGIKTGAKEFGYVFFRLFSRGLQEGWLTPHPYEVVPGGLNGLETALSNLKNGAVSATKYVFKIEDTK</sequence>
<gene>
    <name evidence="4" type="primary">fsr4_3</name>
    <name evidence="4" type="ORF">LARI1_G005965</name>
</gene>
<evidence type="ECO:0000256" key="1">
    <source>
        <dbReference type="ARBA" id="ARBA00008072"/>
    </source>
</evidence>
<dbReference type="PANTHER" id="PTHR45348:SF5">
    <property type="entry name" value="OXIDOREDUCTASE, PUTATIVE (AFU_ORTHOLOGUE AFUA_8G01420)-RELATED"/>
    <property type="match status" value="1"/>
</dbReference>
<dbReference type="InterPro" id="IPR011032">
    <property type="entry name" value="GroES-like_sf"/>
</dbReference>
<dbReference type="EMBL" id="QGMF01000783">
    <property type="protein sequence ID" value="TVY14031.1"/>
    <property type="molecule type" value="Genomic_DNA"/>
</dbReference>
<keyword evidence="5" id="KW-1185">Reference proteome</keyword>
<dbReference type="PANTHER" id="PTHR45348">
    <property type="entry name" value="HYPOTHETICAL OXIDOREDUCTASE (EUROFUNG)"/>
    <property type="match status" value="1"/>
</dbReference>
<dbReference type="OrthoDB" id="3233595at2759"/>
<reference evidence="4 5" key="1">
    <citation type="submission" date="2018-05" db="EMBL/GenBank/DDBJ databases">
        <title>Whole genome sequencing for identification of molecular markers to develop diagnostic detection tools for the regulated plant pathogen Lachnellula willkommii.</title>
        <authorList>
            <person name="Giroux E."/>
            <person name="Bilodeau G."/>
        </authorList>
    </citation>
    <scope>NUCLEOTIDE SEQUENCE [LARGE SCALE GENOMIC DNA]</scope>
    <source>
        <strain evidence="4 5">CBS 203.66</strain>
    </source>
</reference>
<accession>A0A8T9B3T5</accession>
<comment type="caution">
    <text evidence="4">The sequence shown here is derived from an EMBL/GenBank/DDBJ whole genome shotgun (WGS) entry which is preliminary data.</text>
</comment>
<dbReference type="Proteomes" id="UP000469559">
    <property type="component" value="Unassembled WGS sequence"/>
</dbReference>
<evidence type="ECO:0000313" key="4">
    <source>
        <dbReference type="EMBL" id="TVY14031.1"/>
    </source>
</evidence>
<dbReference type="Gene3D" id="3.40.50.720">
    <property type="entry name" value="NAD(P)-binding Rossmann-like Domain"/>
    <property type="match status" value="1"/>
</dbReference>
<protein>
    <submittedName>
        <fullName evidence="4">Trans-enoyl reductase fsr4</fullName>
    </submittedName>
</protein>
<dbReference type="Gene3D" id="3.90.180.10">
    <property type="entry name" value="Medium-chain alcohol dehydrogenases, catalytic domain"/>
    <property type="match status" value="1"/>
</dbReference>
<proteinExistence type="inferred from homology"/>
<organism evidence="4 5">
    <name type="scientific">Lachnellula arida</name>
    <dbReference type="NCBI Taxonomy" id="1316785"/>
    <lineage>
        <taxon>Eukaryota</taxon>
        <taxon>Fungi</taxon>
        <taxon>Dikarya</taxon>
        <taxon>Ascomycota</taxon>
        <taxon>Pezizomycotina</taxon>
        <taxon>Leotiomycetes</taxon>
        <taxon>Helotiales</taxon>
        <taxon>Lachnaceae</taxon>
        <taxon>Lachnellula</taxon>
    </lineage>
</organism>
<evidence type="ECO:0000256" key="2">
    <source>
        <dbReference type="ARBA" id="ARBA00023002"/>
    </source>
</evidence>
<dbReference type="InterPro" id="IPR013154">
    <property type="entry name" value="ADH-like_N"/>
</dbReference>
<comment type="similarity">
    <text evidence="1">Belongs to the zinc-containing alcohol dehydrogenase family.</text>
</comment>
<evidence type="ECO:0000313" key="5">
    <source>
        <dbReference type="Proteomes" id="UP000469559"/>
    </source>
</evidence>